<comment type="caution">
    <text evidence="5">The sequence shown here is derived from an EMBL/GenBank/DDBJ whole genome shotgun (WGS) entry which is preliminary data.</text>
</comment>
<dbReference type="InterPro" id="IPR036390">
    <property type="entry name" value="WH_DNA-bd_sf"/>
</dbReference>
<proteinExistence type="predicted"/>
<keyword evidence="1" id="KW-0805">Transcription regulation</keyword>
<evidence type="ECO:0000313" key="6">
    <source>
        <dbReference type="Proteomes" id="UP001526430"/>
    </source>
</evidence>
<evidence type="ECO:0000256" key="1">
    <source>
        <dbReference type="ARBA" id="ARBA00023015"/>
    </source>
</evidence>
<evidence type="ECO:0000256" key="2">
    <source>
        <dbReference type="ARBA" id="ARBA00023125"/>
    </source>
</evidence>
<dbReference type="InterPro" id="IPR008920">
    <property type="entry name" value="TF_FadR/GntR_C"/>
</dbReference>
<keyword evidence="3" id="KW-0804">Transcription</keyword>
<dbReference type="SMART" id="SM00895">
    <property type="entry name" value="FCD"/>
    <property type="match status" value="1"/>
</dbReference>
<dbReference type="InterPro" id="IPR011711">
    <property type="entry name" value="GntR_C"/>
</dbReference>
<dbReference type="RefSeq" id="WP_301589289.1">
    <property type="nucleotide sequence ID" value="NZ_JAPFQI010000003.1"/>
</dbReference>
<dbReference type="Pfam" id="PF00392">
    <property type="entry name" value="GntR"/>
    <property type="match status" value="1"/>
</dbReference>
<keyword evidence="6" id="KW-1185">Reference proteome</keyword>
<sequence>MRRSAAELAYEALRDAIVSLALPPGTVLDRTALAARLGVSQTPLREALIRLLGEGLVEVVPQSATRVSRISVAVAREAQLLRLAVELELVRRLAADAPPNLFGVLAGQIERMRAAVGSEEEFHAADEAFHAALYRAAGVPGLRALVCGRSGDLDRMRRLHLPASGKALRVLADHEALLEALRLADPAAAEWVLRDHLSGTFAEVEALRDVAPDYFAADAGKDDA</sequence>
<evidence type="ECO:0000259" key="4">
    <source>
        <dbReference type="PROSITE" id="PS50949"/>
    </source>
</evidence>
<reference evidence="5 6" key="1">
    <citation type="submission" date="2022-10" db="EMBL/GenBank/DDBJ databases">
        <title>Roseococcus glaciei nov., sp. nov., isolated from glacier.</title>
        <authorList>
            <person name="Liu Q."/>
            <person name="Xin Y.-H."/>
        </authorList>
    </citation>
    <scope>NUCLEOTIDE SEQUENCE [LARGE SCALE GENOMIC DNA]</scope>
    <source>
        <strain evidence="5 6">MDT2-1-1</strain>
    </source>
</reference>
<dbReference type="SUPFAM" id="SSF48008">
    <property type="entry name" value="GntR ligand-binding domain-like"/>
    <property type="match status" value="1"/>
</dbReference>
<dbReference type="EMBL" id="JAPFQI010000003">
    <property type="protein sequence ID" value="MCW8085396.1"/>
    <property type="molecule type" value="Genomic_DNA"/>
</dbReference>
<dbReference type="SMART" id="SM00345">
    <property type="entry name" value="HTH_GNTR"/>
    <property type="match status" value="1"/>
</dbReference>
<evidence type="ECO:0000313" key="5">
    <source>
        <dbReference type="EMBL" id="MCW8085396.1"/>
    </source>
</evidence>
<dbReference type="InterPro" id="IPR000524">
    <property type="entry name" value="Tscrpt_reg_HTH_GntR"/>
</dbReference>
<dbReference type="Gene3D" id="1.20.120.530">
    <property type="entry name" value="GntR ligand-binding domain-like"/>
    <property type="match status" value="1"/>
</dbReference>
<dbReference type="PANTHER" id="PTHR43537:SF45">
    <property type="entry name" value="GNTR FAMILY REGULATORY PROTEIN"/>
    <property type="match status" value="1"/>
</dbReference>
<dbReference type="InterPro" id="IPR036388">
    <property type="entry name" value="WH-like_DNA-bd_sf"/>
</dbReference>
<dbReference type="CDD" id="cd07377">
    <property type="entry name" value="WHTH_GntR"/>
    <property type="match status" value="1"/>
</dbReference>
<dbReference type="Pfam" id="PF07729">
    <property type="entry name" value="FCD"/>
    <property type="match status" value="1"/>
</dbReference>
<keyword evidence="2" id="KW-0238">DNA-binding</keyword>
<accession>A0ABT3NTC1</accession>
<dbReference type="PROSITE" id="PS50949">
    <property type="entry name" value="HTH_GNTR"/>
    <property type="match status" value="1"/>
</dbReference>
<protein>
    <submittedName>
        <fullName evidence="5">GntR family transcriptional regulator</fullName>
    </submittedName>
</protein>
<dbReference type="SUPFAM" id="SSF46785">
    <property type="entry name" value="Winged helix' DNA-binding domain"/>
    <property type="match status" value="1"/>
</dbReference>
<dbReference type="Proteomes" id="UP001526430">
    <property type="component" value="Unassembled WGS sequence"/>
</dbReference>
<dbReference type="PANTHER" id="PTHR43537">
    <property type="entry name" value="TRANSCRIPTIONAL REGULATOR, GNTR FAMILY"/>
    <property type="match status" value="1"/>
</dbReference>
<organism evidence="5 6">
    <name type="scientific">Sabulicella glaciei</name>
    <dbReference type="NCBI Taxonomy" id="2984948"/>
    <lineage>
        <taxon>Bacteria</taxon>
        <taxon>Pseudomonadati</taxon>
        <taxon>Pseudomonadota</taxon>
        <taxon>Alphaproteobacteria</taxon>
        <taxon>Acetobacterales</taxon>
        <taxon>Acetobacteraceae</taxon>
        <taxon>Sabulicella</taxon>
    </lineage>
</organism>
<feature type="domain" description="HTH gntR-type" evidence="4">
    <location>
        <begin position="3"/>
        <end position="70"/>
    </location>
</feature>
<dbReference type="Gene3D" id="1.10.10.10">
    <property type="entry name" value="Winged helix-like DNA-binding domain superfamily/Winged helix DNA-binding domain"/>
    <property type="match status" value="1"/>
</dbReference>
<gene>
    <name evidence="5" type="ORF">OF850_07145</name>
</gene>
<evidence type="ECO:0000256" key="3">
    <source>
        <dbReference type="ARBA" id="ARBA00023163"/>
    </source>
</evidence>
<name>A0ABT3NTC1_9PROT</name>